<feature type="region of interest" description="Disordered" evidence="1">
    <location>
        <begin position="193"/>
        <end position="215"/>
    </location>
</feature>
<evidence type="ECO:0000313" key="2">
    <source>
        <dbReference type="Proteomes" id="UP000095281"/>
    </source>
</evidence>
<feature type="compositionally biased region" description="Basic residues" evidence="1">
    <location>
        <begin position="86"/>
        <end position="95"/>
    </location>
</feature>
<sequence length="350" mass="40547">MSEDRKIIEHDGFEYYKEEGQWYQMSSFFRDNFAIKEDKVPDIVKSQWNELMSEQREKSQEVDENVEETSIAEESELPKSQPSKILSKKSVKSKKNTSISPLDPRLARERDHSMPPLKKAASSVNFSSTSSRTFEVSRTVETVEKGGFTPIVVTDSLQLIRPLRAELKYKMRTNAAELEKRMEIRKNIINNSDDRIKPYEPKKKNSEESMANRNESRRNLTVIAEQLVSKLERIKMKRKLLVNRKQGEEEFNPLIKIPRVGNFFEIERLSDVAAANNVTVLNLDKFICATDKRKIIYNESGVCIFCDVHGVRQLIERHVNDRDCPFFFCTCANCYLVGKLGAMGRFIENK</sequence>
<evidence type="ECO:0000313" key="3">
    <source>
        <dbReference type="WBParaSite" id="MhA1_Contig82.frz3.gene5"/>
    </source>
</evidence>
<proteinExistence type="predicted"/>
<organism evidence="2 3">
    <name type="scientific">Meloidogyne hapla</name>
    <name type="common">Root-knot nematode worm</name>
    <dbReference type="NCBI Taxonomy" id="6305"/>
    <lineage>
        <taxon>Eukaryota</taxon>
        <taxon>Metazoa</taxon>
        <taxon>Ecdysozoa</taxon>
        <taxon>Nematoda</taxon>
        <taxon>Chromadorea</taxon>
        <taxon>Rhabditida</taxon>
        <taxon>Tylenchina</taxon>
        <taxon>Tylenchomorpha</taxon>
        <taxon>Tylenchoidea</taxon>
        <taxon>Meloidogynidae</taxon>
        <taxon>Meloidogyninae</taxon>
        <taxon>Meloidogyne</taxon>
    </lineage>
</organism>
<dbReference type="Proteomes" id="UP000095281">
    <property type="component" value="Unplaced"/>
</dbReference>
<dbReference type="WBParaSite" id="MhA1_Contig82.frz3.gene5">
    <property type="protein sequence ID" value="MhA1_Contig82.frz3.gene5"/>
    <property type="gene ID" value="MhA1_Contig82.frz3.gene5"/>
</dbReference>
<reference evidence="3" key="1">
    <citation type="submission" date="2016-11" db="UniProtKB">
        <authorList>
            <consortium name="WormBaseParasite"/>
        </authorList>
    </citation>
    <scope>IDENTIFICATION</scope>
</reference>
<dbReference type="AlphaFoldDB" id="A0A1I8C051"/>
<dbReference type="GO" id="GO:0043565">
    <property type="term" value="F:sequence-specific DNA binding"/>
    <property type="evidence" value="ECO:0007669"/>
    <property type="project" value="InterPro"/>
</dbReference>
<feature type="compositionally biased region" description="Basic and acidic residues" evidence="1">
    <location>
        <begin position="193"/>
        <end position="207"/>
    </location>
</feature>
<name>A0A1I8C051_MELHA</name>
<accession>A0A1I8C051</accession>
<feature type="region of interest" description="Disordered" evidence="1">
    <location>
        <begin position="52"/>
        <end position="125"/>
    </location>
</feature>
<protein>
    <submittedName>
        <fullName evidence="3">DM domain-containing protein</fullName>
    </submittedName>
</protein>
<keyword evidence="2" id="KW-1185">Reference proteome</keyword>
<dbReference type="InterPro" id="IPR036407">
    <property type="entry name" value="DM_DNA-bd_sf"/>
</dbReference>
<feature type="compositionally biased region" description="Acidic residues" evidence="1">
    <location>
        <begin position="62"/>
        <end position="75"/>
    </location>
</feature>
<dbReference type="GO" id="GO:0006355">
    <property type="term" value="P:regulation of DNA-templated transcription"/>
    <property type="evidence" value="ECO:0007669"/>
    <property type="project" value="InterPro"/>
</dbReference>
<evidence type="ECO:0000256" key="1">
    <source>
        <dbReference type="SAM" id="MobiDB-lite"/>
    </source>
</evidence>
<dbReference type="SUPFAM" id="SSF82927">
    <property type="entry name" value="Cysteine-rich DNA binding domain, (DM domain)"/>
    <property type="match status" value="1"/>
</dbReference>